<dbReference type="SMART" id="SM00494">
    <property type="entry name" value="ChtBD2"/>
    <property type="match status" value="2"/>
</dbReference>
<gene>
    <name evidence="9" type="ORF">Fcan01_19559</name>
</gene>
<keyword evidence="3" id="KW-0677">Repeat</keyword>
<dbReference type="PANTHER" id="PTHR23301">
    <property type="entry name" value="CHITIN BINDING PERITROPHIN-A"/>
    <property type="match status" value="1"/>
</dbReference>
<reference evidence="9 10" key="1">
    <citation type="submission" date="2015-12" db="EMBL/GenBank/DDBJ databases">
        <title>The genome of Folsomia candida.</title>
        <authorList>
            <person name="Faddeeva A."/>
            <person name="Derks M.F."/>
            <person name="Anvar Y."/>
            <person name="Smit S."/>
            <person name="Van Straalen N."/>
            <person name="Roelofs D."/>
        </authorList>
    </citation>
    <scope>NUCLEOTIDE SEQUENCE [LARGE SCALE GENOMIC DNA]</scope>
    <source>
        <strain evidence="9 10">VU population</strain>
        <tissue evidence="9">Whole body</tissue>
    </source>
</reference>
<dbReference type="GO" id="GO:0005576">
    <property type="term" value="C:extracellular region"/>
    <property type="evidence" value="ECO:0007669"/>
    <property type="project" value="InterPro"/>
</dbReference>
<evidence type="ECO:0000256" key="5">
    <source>
        <dbReference type="ARBA" id="ARBA00023180"/>
    </source>
</evidence>
<evidence type="ECO:0000256" key="7">
    <source>
        <dbReference type="SAM" id="SignalP"/>
    </source>
</evidence>
<keyword evidence="5" id="KW-0325">Glycoprotein</keyword>
<name>A0A226DJN7_FOLCA</name>
<evidence type="ECO:0000259" key="8">
    <source>
        <dbReference type="PROSITE" id="PS50940"/>
    </source>
</evidence>
<dbReference type="Proteomes" id="UP000198287">
    <property type="component" value="Unassembled WGS sequence"/>
</dbReference>
<sequence length="202" mass="21953">MESLYFVLVVVCISLLSGGGGGGGVAGQSTDPPPSTTEVVPDPTTDLPPDTTDPGSTSEPGYDCSTDGIFADLEFCEYYHSCQNGVHAWIKCQSNFLFDLRYMGCNYPEYTDCGNRTRPDGYPGTVTPPDPATTPGTGYQCPPEDGNYPDPGDCTAFYQCYQGIAYRQRCPFPLRFDIAQQVCNHPGFVDCGDRPVPDPRRK</sequence>
<dbReference type="AlphaFoldDB" id="A0A226DJN7"/>
<dbReference type="PROSITE" id="PS50940">
    <property type="entry name" value="CHIT_BIND_II"/>
    <property type="match status" value="2"/>
</dbReference>
<feature type="region of interest" description="Disordered" evidence="6">
    <location>
        <begin position="23"/>
        <end position="63"/>
    </location>
</feature>
<evidence type="ECO:0000256" key="4">
    <source>
        <dbReference type="ARBA" id="ARBA00023157"/>
    </source>
</evidence>
<evidence type="ECO:0000256" key="1">
    <source>
        <dbReference type="ARBA" id="ARBA00022669"/>
    </source>
</evidence>
<dbReference type="SUPFAM" id="SSF57625">
    <property type="entry name" value="Invertebrate chitin-binding proteins"/>
    <property type="match status" value="2"/>
</dbReference>
<feature type="compositionally biased region" description="Low complexity" evidence="6">
    <location>
        <begin position="36"/>
        <end position="60"/>
    </location>
</feature>
<evidence type="ECO:0000313" key="10">
    <source>
        <dbReference type="Proteomes" id="UP000198287"/>
    </source>
</evidence>
<evidence type="ECO:0000256" key="6">
    <source>
        <dbReference type="SAM" id="MobiDB-lite"/>
    </source>
</evidence>
<dbReference type="EMBL" id="LNIX01000017">
    <property type="protein sequence ID" value="OXA45735.1"/>
    <property type="molecule type" value="Genomic_DNA"/>
</dbReference>
<comment type="caution">
    <text evidence="9">The sequence shown here is derived from an EMBL/GenBank/DDBJ whole genome shotgun (WGS) entry which is preliminary data.</text>
</comment>
<dbReference type="InterPro" id="IPR036508">
    <property type="entry name" value="Chitin-bd_dom_sf"/>
</dbReference>
<keyword evidence="10" id="KW-1185">Reference proteome</keyword>
<dbReference type="PANTHER" id="PTHR23301:SF0">
    <property type="entry name" value="CHITIN-BINDING TYPE-2 DOMAIN-CONTAINING PROTEIN-RELATED"/>
    <property type="match status" value="1"/>
</dbReference>
<protein>
    <submittedName>
        <fullName evidence="9">Endochitinase</fullName>
    </submittedName>
</protein>
<dbReference type="Gene3D" id="2.170.140.10">
    <property type="entry name" value="Chitin binding domain"/>
    <property type="match status" value="2"/>
</dbReference>
<dbReference type="Pfam" id="PF01607">
    <property type="entry name" value="CBM_14"/>
    <property type="match status" value="2"/>
</dbReference>
<keyword evidence="2 7" id="KW-0732">Signal</keyword>
<organism evidence="9 10">
    <name type="scientific">Folsomia candida</name>
    <name type="common">Springtail</name>
    <dbReference type="NCBI Taxonomy" id="158441"/>
    <lineage>
        <taxon>Eukaryota</taxon>
        <taxon>Metazoa</taxon>
        <taxon>Ecdysozoa</taxon>
        <taxon>Arthropoda</taxon>
        <taxon>Hexapoda</taxon>
        <taxon>Collembola</taxon>
        <taxon>Entomobryomorpha</taxon>
        <taxon>Isotomoidea</taxon>
        <taxon>Isotomidae</taxon>
        <taxon>Proisotominae</taxon>
        <taxon>Folsomia</taxon>
    </lineage>
</organism>
<dbReference type="InterPro" id="IPR002557">
    <property type="entry name" value="Chitin-bd_dom"/>
</dbReference>
<feature type="chain" id="PRO_5012533583" evidence="7">
    <location>
        <begin position="23"/>
        <end position="202"/>
    </location>
</feature>
<keyword evidence="1" id="KW-0147">Chitin-binding</keyword>
<evidence type="ECO:0000313" key="9">
    <source>
        <dbReference type="EMBL" id="OXA45735.1"/>
    </source>
</evidence>
<evidence type="ECO:0000256" key="3">
    <source>
        <dbReference type="ARBA" id="ARBA00022737"/>
    </source>
</evidence>
<evidence type="ECO:0000256" key="2">
    <source>
        <dbReference type="ARBA" id="ARBA00022729"/>
    </source>
</evidence>
<dbReference type="InterPro" id="IPR051940">
    <property type="entry name" value="Chitin_bind-dev_reg"/>
</dbReference>
<feature type="domain" description="Chitin-binding type-2" evidence="8">
    <location>
        <begin position="138"/>
        <end position="193"/>
    </location>
</feature>
<dbReference type="OMA" id="YTCDSRF"/>
<accession>A0A226DJN7</accession>
<dbReference type="GO" id="GO:0008061">
    <property type="term" value="F:chitin binding"/>
    <property type="evidence" value="ECO:0007669"/>
    <property type="project" value="UniProtKB-KW"/>
</dbReference>
<feature type="domain" description="Chitin-binding type-2" evidence="8">
    <location>
        <begin position="61"/>
        <end position="115"/>
    </location>
</feature>
<proteinExistence type="predicted"/>
<keyword evidence="4" id="KW-1015">Disulfide bond</keyword>
<dbReference type="OrthoDB" id="6020543at2759"/>
<feature type="signal peptide" evidence="7">
    <location>
        <begin position="1"/>
        <end position="22"/>
    </location>
</feature>